<dbReference type="GO" id="GO:0003677">
    <property type="term" value="F:DNA binding"/>
    <property type="evidence" value="ECO:0007669"/>
    <property type="project" value="UniProtKB-UniRule"/>
</dbReference>
<reference evidence="5" key="1">
    <citation type="submission" date="2017-08" db="EMBL/GenBank/DDBJ databases">
        <title>Direct submision.</title>
        <authorList>
            <person name="Kim S.-J."/>
            <person name="Rhee S.-K."/>
        </authorList>
    </citation>
    <scope>NUCLEOTIDE SEQUENCE [LARGE SCALE GENOMIC DNA]</scope>
    <source>
        <strain evidence="5">GI5</strain>
    </source>
</reference>
<evidence type="ECO:0000313" key="4">
    <source>
        <dbReference type="EMBL" id="AUM14585.1"/>
    </source>
</evidence>
<dbReference type="InterPro" id="IPR001647">
    <property type="entry name" value="HTH_TetR"/>
</dbReference>
<evidence type="ECO:0000313" key="5">
    <source>
        <dbReference type="Proteomes" id="UP000235116"/>
    </source>
</evidence>
<sequence length="214" mass="24671">MKTRDRILVTSLELFNLCGEPNVTTIDIANEMEISPGNLYYHFRNKDEIIAELFQAFETSIHEVLQSPAEAGLDMMDYWMYVHMIFEKIWEFRFLYRDPVAILERNDKLQKKFNRILDKKRAAALGVINMMREDSLIQMSDDEADRLVTNMTITATYWLNYQHIRHMGSAMDPDDLGGGVHQVMSHIAPYLPPEGKEMLEAVAGTYLDGLSASE</sequence>
<accession>A0A2K9LSY8</accession>
<protein>
    <recommendedName>
        <fullName evidence="3">HTH tetR-type domain-containing protein</fullName>
    </recommendedName>
</protein>
<dbReference type="RefSeq" id="WP_101895958.1">
    <property type="nucleotide sequence ID" value="NZ_CP022684.1"/>
</dbReference>
<gene>
    <name evidence="4" type="ORF">Kalk_20085</name>
</gene>
<dbReference type="Pfam" id="PF13972">
    <property type="entry name" value="TetR"/>
    <property type="match status" value="1"/>
</dbReference>
<dbReference type="PRINTS" id="PR00455">
    <property type="entry name" value="HTHTETR"/>
</dbReference>
<evidence type="ECO:0000256" key="1">
    <source>
        <dbReference type="ARBA" id="ARBA00023125"/>
    </source>
</evidence>
<keyword evidence="5" id="KW-1185">Reference proteome</keyword>
<dbReference type="SUPFAM" id="SSF46689">
    <property type="entry name" value="Homeodomain-like"/>
    <property type="match status" value="1"/>
</dbReference>
<dbReference type="AlphaFoldDB" id="A0A2K9LSY8"/>
<dbReference type="EMBL" id="CP022684">
    <property type="protein sequence ID" value="AUM14585.1"/>
    <property type="molecule type" value="Genomic_DNA"/>
</dbReference>
<feature type="DNA-binding region" description="H-T-H motif" evidence="2">
    <location>
        <begin position="24"/>
        <end position="43"/>
    </location>
</feature>
<keyword evidence="1 2" id="KW-0238">DNA-binding</keyword>
<dbReference type="Pfam" id="PF00440">
    <property type="entry name" value="TetR_N"/>
    <property type="match status" value="1"/>
</dbReference>
<name>A0A2K9LSY8_9GAMM</name>
<dbReference type="InterPro" id="IPR009057">
    <property type="entry name" value="Homeodomain-like_sf"/>
</dbReference>
<dbReference type="InterPro" id="IPR050624">
    <property type="entry name" value="HTH-type_Tx_Regulator"/>
</dbReference>
<dbReference type="PANTHER" id="PTHR43479:SF12">
    <property type="entry name" value="TRANSCRIPTIONAL REGULATORY PROTEIN"/>
    <property type="match status" value="1"/>
</dbReference>
<evidence type="ECO:0000256" key="2">
    <source>
        <dbReference type="PROSITE-ProRule" id="PRU00335"/>
    </source>
</evidence>
<dbReference type="InterPro" id="IPR025722">
    <property type="entry name" value="TetR"/>
</dbReference>
<organism evidence="4 5">
    <name type="scientific">Ketobacter alkanivorans</name>
    <dbReference type="NCBI Taxonomy" id="1917421"/>
    <lineage>
        <taxon>Bacteria</taxon>
        <taxon>Pseudomonadati</taxon>
        <taxon>Pseudomonadota</taxon>
        <taxon>Gammaproteobacteria</taxon>
        <taxon>Pseudomonadales</taxon>
        <taxon>Ketobacteraceae</taxon>
        <taxon>Ketobacter</taxon>
    </lineage>
</organism>
<dbReference type="KEGG" id="kak:Kalk_20085"/>
<dbReference type="Proteomes" id="UP000235116">
    <property type="component" value="Chromosome"/>
</dbReference>
<dbReference type="OrthoDB" id="5816932at2"/>
<dbReference type="PANTHER" id="PTHR43479">
    <property type="entry name" value="ACREF/ENVCD OPERON REPRESSOR-RELATED"/>
    <property type="match status" value="1"/>
</dbReference>
<dbReference type="PROSITE" id="PS50977">
    <property type="entry name" value="HTH_TETR_2"/>
    <property type="match status" value="1"/>
</dbReference>
<proteinExistence type="predicted"/>
<evidence type="ECO:0000259" key="3">
    <source>
        <dbReference type="PROSITE" id="PS50977"/>
    </source>
</evidence>
<feature type="domain" description="HTH tetR-type" evidence="3">
    <location>
        <begin position="1"/>
        <end position="61"/>
    </location>
</feature>
<dbReference type="Gene3D" id="1.10.357.10">
    <property type="entry name" value="Tetracycline Repressor, domain 2"/>
    <property type="match status" value="1"/>
</dbReference>